<gene>
    <name evidence="1" type="ORF">AQPE_3785</name>
</gene>
<evidence type="ECO:0000313" key="2">
    <source>
        <dbReference type="Proteomes" id="UP001193389"/>
    </source>
</evidence>
<dbReference type="InterPro" id="IPR036412">
    <property type="entry name" value="HAD-like_sf"/>
</dbReference>
<evidence type="ECO:0000313" key="1">
    <source>
        <dbReference type="EMBL" id="BBE19599.1"/>
    </source>
</evidence>
<proteinExistence type="predicted"/>
<dbReference type="EMBL" id="AP018694">
    <property type="protein sequence ID" value="BBE19599.1"/>
    <property type="molecule type" value="Genomic_DNA"/>
</dbReference>
<dbReference type="Pfam" id="PF08282">
    <property type="entry name" value="Hydrolase_3"/>
    <property type="match status" value="1"/>
</dbReference>
<dbReference type="RefSeq" id="WP_318347830.1">
    <property type="nucleotide sequence ID" value="NZ_AP018694.1"/>
</dbReference>
<dbReference type="Proteomes" id="UP001193389">
    <property type="component" value="Chromosome"/>
</dbReference>
<dbReference type="GO" id="GO:0000287">
    <property type="term" value="F:magnesium ion binding"/>
    <property type="evidence" value="ECO:0007669"/>
    <property type="project" value="TreeGrafter"/>
</dbReference>
<name>A0A5K7SDN9_9BACT</name>
<accession>A0A5K7SDN9</accession>
<dbReference type="KEGG" id="anf:AQPE_3785"/>
<dbReference type="PANTHER" id="PTHR10000">
    <property type="entry name" value="PHOSPHOSERINE PHOSPHATASE"/>
    <property type="match status" value="1"/>
</dbReference>
<sequence>MLKLVATDLDGTFLKNDKSISKENIDMLHSLGKNGIVRVIATGRNLKKTIEVIPSEIPFDYIVFSSGAGVYDSKNSKLLYHKNLSKVVVQQLVDFLVENDLNFHLFKPVPENHNCWYHRGSVTCSEFESYFEYLRSHSEPLPHNKLINSEACQFLVVFPNNLERFLSLKSAIENQFQEVKVVRTSSPLETGYIWMEIFHQSVSKGNGVKFVCDVLNIEHEFTLGIGNDFNDLDLLEFTNYSYIVENGPDEMKNRFLLASSNEENAFARAIEKHL</sequence>
<reference evidence="1" key="1">
    <citation type="journal article" date="2020" name="Int. J. Syst. Evol. Microbiol.">
        <title>Aquipluma nitroreducens gen. nov. sp. nov., a novel facultatively anaerobic bacterium isolated from a freshwater lake.</title>
        <authorList>
            <person name="Watanabe M."/>
            <person name="Kojima H."/>
            <person name="Fukui M."/>
        </authorList>
    </citation>
    <scope>NUCLEOTIDE SEQUENCE</scope>
    <source>
        <strain evidence="1">MeG22</strain>
    </source>
</reference>
<dbReference type="InterPro" id="IPR023214">
    <property type="entry name" value="HAD_sf"/>
</dbReference>
<keyword evidence="2" id="KW-1185">Reference proteome</keyword>
<keyword evidence="1" id="KW-0378">Hydrolase</keyword>
<dbReference type="AlphaFoldDB" id="A0A5K7SDN9"/>
<dbReference type="PANTHER" id="PTHR10000:SF8">
    <property type="entry name" value="HAD SUPERFAMILY HYDROLASE-LIKE, TYPE 3"/>
    <property type="match status" value="1"/>
</dbReference>
<protein>
    <submittedName>
        <fullName evidence="1">Hydrolase</fullName>
    </submittedName>
</protein>
<dbReference type="Gene3D" id="3.40.50.1000">
    <property type="entry name" value="HAD superfamily/HAD-like"/>
    <property type="match status" value="1"/>
</dbReference>
<organism evidence="1 2">
    <name type="scientific">Aquipluma nitroreducens</name>
    <dbReference type="NCBI Taxonomy" id="2010828"/>
    <lineage>
        <taxon>Bacteria</taxon>
        <taxon>Pseudomonadati</taxon>
        <taxon>Bacteroidota</taxon>
        <taxon>Bacteroidia</taxon>
        <taxon>Marinilabiliales</taxon>
        <taxon>Prolixibacteraceae</taxon>
        <taxon>Aquipluma</taxon>
    </lineage>
</organism>
<dbReference type="GO" id="GO:0005829">
    <property type="term" value="C:cytosol"/>
    <property type="evidence" value="ECO:0007669"/>
    <property type="project" value="TreeGrafter"/>
</dbReference>
<dbReference type="GO" id="GO:0016791">
    <property type="term" value="F:phosphatase activity"/>
    <property type="evidence" value="ECO:0007669"/>
    <property type="project" value="TreeGrafter"/>
</dbReference>
<dbReference type="SUPFAM" id="SSF56784">
    <property type="entry name" value="HAD-like"/>
    <property type="match status" value="1"/>
</dbReference>
<dbReference type="Gene3D" id="3.30.1240.10">
    <property type="match status" value="1"/>
</dbReference>